<protein>
    <submittedName>
        <fullName evidence="1">Uncharacterized protein</fullName>
    </submittedName>
</protein>
<reference evidence="1" key="2">
    <citation type="submission" date="2011-11" db="EMBL/GenBank/DDBJ databases">
        <authorList>
            <person name="Barker E."/>
        </authorList>
    </citation>
    <scope>NUCLEOTIDE SEQUENCE</scope>
    <source>
        <strain evidence="1">Birmingham 1</strain>
    </source>
</reference>
<dbReference type="InterPro" id="IPR045864">
    <property type="entry name" value="aa-tRNA-synth_II/BPL/LPL"/>
</dbReference>
<name>G8C2M1_9MOLU</name>
<sequence>MTAIFEKVLNFLIPETHGMTHREWTDLASKAQLEIDSIEYLENGDSIFRFKPICDFRCISGWWILVKELRLSCDRKVCTNLNKKQLNFFPSNSPDFERLVKDLFGNELDTPLSQFLIRDFGSEYPQVKSYLEKFLVSSHNFKLTRPRSICKLTELLPIFESLKNNWENKVIAPLQQNNWEFIQSGDNIWTIVWPPWYFQDTLPPFSEILGRLLPLDQGPKPIRENKKFESQNINQNFGWSAMRNYLIERGFIECNTSKFVETARNLNSSKYCLSYNKKLTLRDNLHYSLVFEVLLKNLNSNKKLFPIFEFSYCPWNNCWILGLSSPIELKGKRESGNFWYSVAELKELLVDFFKKLFHQNLEFASPDRGVAFPLLCGALIYRLVVNEKEAGQMMIHRLEQFEIRRQEVVSVNVKIPHFR</sequence>
<dbReference type="KEGG" id="mhb:MHM_00510"/>
<reference evidence="1" key="1">
    <citation type="submission" date="2011-11" db="EMBL/GenBank/DDBJ databases">
        <title>Complete genome sequence of Candidatus Mycoplasma haemominutum.</title>
        <authorList>
            <person name="Barker E.N."/>
            <person name="Darby A.C."/>
            <person name="Helps C.R."/>
            <person name="Peters I.R."/>
            <person name="Hughes M.A."/>
            <person name="Radford A.D."/>
            <person name="Novacco M."/>
            <person name="Boretti F."/>
            <person name="Hofmann-Lehmann R."/>
            <person name="Tasker S."/>
        </authorList>
    </citation>
    <scope>NUCLEOTIDE SEQUENCE</scope>
    <source>
        <strain evidence="1">Birmingham 1</strain>
    </source>
</reference>
<dbReference type="EMBL" id="HE613254">
    <property type="protein sequence ID" value="CCE66569.1"/>
    <property type="molecule type" value="Genomic_DNA"/>
</dbReference>
<dbReference type="HOGENOM" id="CLU_591641_0_0_14"/>
<accession>G8C2M1</accession>
<proteinExistence type="predicted"/>
<dbReference type="SUPFAM" id="SSF55681">
    <property type="entry name" value="Class II aaRS and biotin synthetases"/>
    <property type="match status" value="1"/>
</dbReference>
<evidence type="ECO:0000313" key="1">
    <source>
        <dbReference type="EMBL" id="CCE66569.1"/>
    </source>
</evidence>
<dbReference type="AlphaFoldDB" id="G8C2M1"/>
<gene>
    <name evidence="1" type="ORF">MHM_00510</name>
</gene>
<organism evidence="1">
    <name type="scientific">Candidatus Mycoplasma haematominutum 'Birmingham 1'</name>
    <dbReference type="NCBI Taxonomy" id="1116213"/>
    <lineage>
        <taxon>Bacteria</taxon>
        <taxon>Bacillati</taxon>
        <taxon>Mycoplasmatota</taxon>
        <taxon>Mollicutes</taxon>
        <taxon>Mycoplasmataceae</taxon>
        <taxon>Mycoplasma</taxon>
    </lineage>
</organism>
<dbReference type="PATRIC" id="fig|1116213.3.peg.50"/>